<reference evidence="1 2" key="1">
    <citation type="journal article" date="2010" name="Int. J. Syst. Evol. Microbiol.">
        <title>Bacillus horneckiae sp. nov., isolated from a spacecraft-assembly clean room.</title>
        <authorList>
            <person name="Vaishampayan P."/>
            <person name="Probst A."/>
            <person name="Krishnamurthi S."/>
            <person name="Ghosh S."/>
            <person name="Osman S."/>
            <person name="McDowall A."/>
            <person name="Ruckmani A."/>
            <person name="Mayilraj S."/>
            <person name="Venkateswaran K."/>
        </authorList>
    </citation>
    <scope>NUCLEOTIDE SEQUENCE [LARGE SCALE GENOMIC DNA]</scope>
    <source>
        <strain evidence="2">1PO1SC</strain>
    </source>
</reference>
<accession>A0A2N0ZN01</accession>
<gene>
    <name evidence="1" type="ORF">CWS20_00940</name>
</gene>
<dbReference type="Proteomes" id="UP000233343">
    <property type="component" value="Unassembled WGS sequence"/>
</dbReference>
<evidence type="ECO:0000313" key="2">
    <source>
        <dbReference type="Proteomes" id="UP000233343"/>
    </source>
</evidence>
<protein>
    <submittedName>
        <fullName evidence="1">Uncharacterized protein</fullName>
    </submittedName>
</protein>
<comment type="caution">
    <text evidence="1">The sequence shown here is derived from an EMBL/GenBank/DDBJ whole genome shotgun (WGS) entry which is preliminary data.</text>
</comment>
<keyword evidence="2" id="KW-1185">Reference proteome</keyword>
<dbReference type="AlphaFoldDB" id="A0A2N0ZN01"/>
<dbReference type="RefSeq" id="WP_072502011.1">
    <property type="nucleotide sequence ID" value="NZ_JARSFA010000023.1"/>
</dbReference>
<organism evidence="1 2">
    <name type="scientific">Cytobacillus horneckiae</name>
    <dbReference type="NCBI Taxonomy" id="549687"/>
    <lineage>
        <taxon>Bacteria</taxon>
        <taxon>Bacillati</taxon>
        <taxon>Bacillota</taxon>
        <taxon>Bacilli</taxon>
        <taxon>Bacillales</taxon>
        <taxon>Bacillaceae</taxon>
        <taxon>Cytobacillus</taxon>
    </lineage>
</organism>
<evidence type="ECO:0000313" key="1">
    <source>
        <dbReference type="EMBL" id="PKG30892.1"/>
    </source>
</evidence>
<sequence>MATKKKAVYEYKKKRPKAIVHVKTKEQEAFKCLWRTGVITKNQLEQYFDLKGQRLLNMEYSGFLEIKNDIVVLSNKGIQYCQENLQMKYRYYSSGTKYNHDLKQTQAYLRLPKHIQDTWKTEGELRAEAEASPLFERFRDDIQETFGGRFKPTPDAAIYSEKAGGYVAFECVTKNYTEQDVQMKHAFADTFLNGIITYRV</sequence>
<dbReference type="EMBL" id="PISD01000003">
    <property type="protein sequence ID" value="PKG30892.1"/>
    <property type="molecule type" value="Genomic_DNA"/>
</dbReference>
<name>A0A2N0ZN01_9BACI</name>
<proteinExistence type="predicted"/>